<feature type="region of interest" description="Disordered" evidence="1">
    <location>
        <begin position="63"/>
        <end position="93"/>
    </location>
</feature>
<dbReference type="PANTHER" id="PTHR31393">
    <property type="entry name" value="C5ORF31"/>
    <property type="match status" value="1"/>
</dbReference>
<dbReference type="OrthoDB" id="10040207at2759"/>
<evidence type="ECO:0000313" key="3">
    <source>
        <dbReference type="RefSeq" id="XP_019616589.1"/>
    </source>
</evidence>
<reference evidence="3 4" key="1">
    <citation type="submission" date="2025-04" db="UniProtKB">
        <authorList>
            <consortium name="RefSeq"/>
        </authorList>
    </citation>
    <scope>IDENTIFICATION</scope>
    <source>
        <tissue evidence="3 4">Gonad</tissue>
    </source>
</reference>
<feature type="region of interest" description="Disordered" evidence="1">
    <location>
        <begin position="352"/>
        <end position="371"/>
    </location>
</feature>
<evidence type="ECO:0000313" key="4">
    <source>
        <dbReference type="RefSeq" id="XP_019616590.1"/>
    </source>
</evidence>
<feature type="compositionally biased region" description="Polar residues" evidence="1">
    <location>
        <begin position="564"/>
        <end position="574"/>
    </location>
</feature>
<evidence type="ECO:0000256" key="1">
    <source>
        <dbReference type="SAM" id="MobiDB-lite"/>
    </source>
</evidence>
<dbReference type="RefSeq" id="XP_019616589.1">
    <property type="nucleotide sequence ID" value="XM_019761030.1"/>
</dbReference>
<feature type="compositionally biased region" description="Basic and acidic residues" evidence="1">
    <location>
        <begin position="170"/>
        <end position="191"/>
    </location>
</feature>
<feature type="compositionally biased region" description="Basic and acidic residues" evidence="1">
    <location>
        <begin position="611"/>
        <end position="629"/>
    </location>
</feature>
<feature type="compositionally biased region" description="Polar residues" evidence="1">
    <location>
        <begin position="654"/>
        <end position="663"/>
    </location>
</feature>
<dbReference type="AlphaFoldDB" id="A0A6P4XJ80"/>
<feature type="compositionally biased region" description="Basic and acidic residues" evidence="1">
    <location>
        <begin position="579"/>
        <end position="593"/>
    </location>
</feature>
<dbReference type="GeneID" id="109464097"/>
<dbReference type="KEGG" id="bbel:109464097"/>
<proteinExistence type="predicted"/>
<accession>A0A6P4XJ80</accession>
<protein>
    <submittedName>
        <fullName evidence="3 4">Uncharacterized protein C7orf31-like</fullName>
    </submittedName>
</protein>
<feature type="region of interest" description="Disordered" evidence="1">
    <location>
        <begin position="168"/>
        <end position="208"/>
    </location>
</feature>
<dbReference type="RefSeq" id="XP_019616590.1">
    <property type="nucleotide sequence ID" value="XM_019761031.1"/>
</dbReference>
<organism evidence="2 4">
    <name type="scientific">Branchiostoma belcheri</name>
    <name type="common">Amphioxus</name>
    <dbReference type="NCBI Taxonomy" id="7741"/>
    <lineage>
        <taxon>Eukaryota</taxon>
        <taxon>Metazoa</taxon>
        <taxon>Chordata</taxon>
        <taxon>Cephalochordata</taxon>
        <taxon>Leptocardii</taxon>
        <taxon>Amphioxiformes</taxon>
        <taxon>Branchiostomatidae</taxon>
        <taxon>Branchiostoma</taxon>
    </lineage>
</organism>
<feature type="region of interest" description="Disordered" evidence="1">
    <location>
        <begin position="548"/>
        <end position="663"/>
    </location>
</feature>
<dbReference type="Pfam" id="PF15093">
    <property type="entry name" value="SPMIP4-like"/>
    <property type="match status" value="1"/>
</dbReference>
<dbReference type="InterPro" id="IPR027886">
    <property type="entry name" value="SPMIP4"/>
</dbReference>
<gene>
    <name evidence="3 4" type="primary">LOC109464097</name>
</gene>
<sequence length="747" mass="85253">MAATQALPLSHYYKETQGMDYLGGSFKSSELFNPLQSPQRPTVNEVSFEKYRALVEKNTKAPWGRGKLEYGGERPVQLPDEYRPKGEPPTVVQKTHRHYGSGADGFPRGVPIQQYYDLTQLKRSNVRWNDQLLTNPQKSNMETVMVDLPFPAEHPYASHIPRYAVIPKFDSPDDPKRGVRARRDQPLHHETPATPHNVRINSKSRGGPYRWETQDLPSEGHKRALTWPGDDFYHLVKYPPDGGRQQYYPIPPKLVLPNLTERPLEKTLDPRTATALRNVEKSQWQTTYKRNFTGYGPSNELHLDNYHENMVKSMVQGKEVDDLKPATVPVFFPPRPLEGRISREIGPAVRLKHKLEPAPGTGSGEGDEENQQVERQYLNYPQYPPGDPRNEEEWRIVEDQSNPDHNLQLVEHQQRLTTPIPHQTASVAQPPEKPSPYSKGLKETLEGEFRELEKTNRYTLLSTQTPQHDIVASHHKSELVNTATKPKVFVEHHTGMYRDRDPYIHSVQEKVSDALVGDYATKISDMGKVATLHDRQLTPGYGEIVASRGSGPLDLPEPEKPSLASYTVRQNPYSLSDPMTKKPDMTPRHEKMSKASSLPPGAKLTGPYYDEPNRLNETSHSRRTSEYVDRFSSLQPQASFGSPKPHLSYDKPVTAQSDPTPYTERNNVLYDPRLEAEFSRLTWRPGTGTPRPQTSLLKIQDSFSKTDAHKKFHQSFEDKQVDLRDNSPIGKSNKHYFSGFNAYYWHN</sequence>
<name>A0A6P4XJ80_BRABE</name>
<keyword evidence="2" id="KW-1185">Reference proteome</keyword>
<evidence type="ECO:0000313" key="2">
    <source>
        <dbReference type="Proteomes" id="UP000515135"/>
    </source>
</evidence>
<dbReference type="PANTHER" id="PTHR31393:SF2">
    <property type="entry name" value="CHROMOSOME 7 OPEN READING FRAME 31"/>
    <property type="match status" value="1"/>
</dbReference>
<dbReference type="Proteomes" id="UP000515135">
    <property type="component" value="Unplaced"/>
</dbReference>
<dbReference type="GO" id="GO:0005813">
    <property type="term" value="C:centrosome"/>
    <property type="evidence" value="ECO:0007669"/>
    <property type="project" value="TreeGrafter"/>
</dbReference>